<organism evidence="1 2">
    <name type="scientific">Sinosporangium album</name>
    <dbReference type="NCBI Taxonomy" id="504805"/>
    <lineage>
        <taxon>Bacteria</taxon>
        <taxon>Bacillati</taxon>
        <taxon>Actinomycetota</taxon>
        <taxon>Actinomycetes</taxon>
        <taxon>Streptosporangiales</taxon>
        <taxon>Streptosporangiaceae</taxon>
        <taxon>Sinosporangium</taxon>
    </lineage>
</organism>
<gene>
    <name evidence="1" type="ORF">SAMN05421505_13413</name>
</gene>
<dbReference type="RefSeq" id="WP_093174116.1">
    <property type="nucleotide sequence ID" value="NZ_FNCN01000034.1"/>
</dbReference>
<accession>A0A1G8HUA5</accession>
<evidence type="ECO:0000313" key="2">
    <source>
        <dbReference type="Proteomes" id="UP000198923"/>
    </source>
</evidence>
<dbReference type="EMBL" id="FNCN01000034">
    <property type="protein sequence ID" value="SDI10275.1"/>
    <property type="molecule type" value="Genomic_DNA"/>
</dbReference>
<dbReference type="OrthoDB" id="3541904at2"/>
<proteinExistence type="predicted"/>
<evidence type="ECO:0000313" key="1">
    <source>
        <dbReference type="EMBL" id="SDI10275.1"/>
    </source>
</evidence>
<dbReference type="AlphaFoldDB" id="A0A1G8HUA5"/>
<keyword evidence="2" id="KW-1185">Reference proteome</keyword>
<dbReference type="Proteomes" id="UP000198923">
    <property type="component" value="Unassembled WGS sequence"/>
</dbReference>
<sequence length="110" mass="12053">MTSLPGIAREQELITGLQIHLVRQGVQARPGTGAAGRPCLDVPDRRGVIRRVHINLAFRLYHWGDLPDETAPMAPPEEAARAVAQAAERGWRDRGQAIRLPAPPDHPGYP</sequence>
<reference evidence="1 2" key="1">
    <citation type="submission" date="2016-10" db="EMBL/GenBank/DDBJ databases">
        <authorList>
            <person name="de Groot N.N."/>
        </authorList>
    </citation>
    <scope>NUCLEOTIDE SEQUENCE [LARGE SCALE GENOMIC DNA]</scope>
    <source>
        <strain evidence="1 2">CPCC 201354</strain>
    </source>
</reference>
<protein>
    <submittedName>
        <fullName evidence="1">Uncharacterized protein</fullName>
    </submittedName>
</protein>
<name>A0A1G8HUA5_9ACTN</name>